<protein>
    <submittedName>
        <fullName evidence="5">Phosphate regulon transcriptional regulatory protein PhoB</fullName>
    </submittedName>
</protein>
<organism evidence="5 6">
    <name type="scientific">Stieleria marina</name>
    <dbReference type="NCBI Taxonomy" id="1930275"/>
    <lineage>
        <taxon>Bacteria</taxon>
        <taxon>Pseudomonadati</taxon>
        <taxon>Planctomycetota</taxon>
        <taxon>Planctomycetia</taxon>
        <taxon>Pirellulales</taxon>
        <taxon>Pirellulaceae</taxon>
        <taxon>Stieleria</taxon>
    </lineage>
</organism>
<evidence type="ECO:0000313" key="5">
    <source>
        <dbReference type="EMBL" id="QDT12139.1"/>
    </source>
</evidence>
<dbReference type="InterPro" id="IPR001789">
    <property type="entry name" value="Sig_transdc_resp-reg_receiver"/>
</dbReference>
<dbReference type="Gene3D" id="3.40.50.2300">
    <property type="match status" value="1"/>
</dbReference>
<evidence type="ECO:0000256" key="3">
    <source>
        <dbReference type="SAM" id="MobiDB-lite"/>
    </source>
</evidence>
<dbReference type="AlphaFoldDB" id="A0A517NYE7"/>
<dbReference type="OrthoDB" id="286140at2"/>
<dbReference type="CDD" id="cd00156">
    <property type="entry name" value="REC"/>
    <property type="match status" value="1"/>
</dbReference>
<dbReference type="EMBL" id="CP036526">
    <property type="protein sequence ID" value="QDT12139.1"/>
    <property type="molecule type" value="Genomic_DNA"/>
</dbReference>
<dbReference type="PANTHER" id="PTHR44591:SF23">
    <property type="entry name" value="CHEY SUBFAMILY"/>
    <property type="match status" value="1"/>
</dbReference>
<dbReference type="Pfam" id="PF00072">
    <property type="entry name" value="Response_reg"/>
    <property type="match status" value="1"/>
</dbReference>
<dbReference type="GO" id="GO:0000160">
    <property type="term" value="P:phosphorelay signal transduction system"/>
    <property type="evidence" value="ECO:0007669"/>
    <property type="project" value="InterPro"/>
</dbReference>
<dbReference type="PANTHER" id="PTHR44591">
    <property type="entry name" value="STRESS RESPONSE REGULATOR PROTEIN 1"/>
    <property type="match status" value="1"/>
</dbReference>
<feature type="region of interest" description="Disordered" evidence="3">
    <location>
        <begin position="1"/>
        <end position="22"/>
    </location>
</feature>
<dbReference type="Proteomes" id="UP000319817">
    <property type="component" value="Chromosome"/>
</dbReference>
<feature type="compositionally biased region" description="Polar residues" evidence="3">
    <location>
        <begin position="1"/>
        <end position="18"/>
    </location>
</feature>
<feature type="domain" description="Response regulatory" evidence="4">
    <location>
        <begin position="27"/>
        <end position="143"/>
    </location>
</feature>
<feature type="modified residue" description="4-aspartylphosphate" evidence="2">
    <location>
        <position position="76"/>
    </location>
</feature>
<evidence type="ECO:0000256" key="1">
    <source>
        <dbReference type="ARBA" id="ARBA00022553"/>
    </source>
</evidence>
<dbReference type="InterPro" id="IPR050595">
    <property type="entry name" value="Bact_response_regulator"/>
</dbReference>
<keyword evidence="6" id="KW-1185">Reference proteome</keyword>
<proteinExistence type="predicted"/>
<evidence type="ECO:0000313" key="6">
    <source>
        <dbReference type="Proteomes" id="UP000319817"/>
    </source>
</evidence>
<dbReference type="PROSITE" id="PS50110">
    <property type="entry name" value="RESPONSE_REGULATORY"/>
    <property type="match status" value="1"/>
</dbReference>
<dbReference type="SUPFAM" id="SSF52172">
    <property type="entry name" value="CheY-like"/>
    <property type="match status" value="1"/>
</dbReference>
<name>A0A517NYE7_9BACT</name>
<evidence type="ECO:0000259" key="4">
    <source>
        <dbReference type="PROSITE" id="PS50110"/>
    </source>
</evidence>
<evidence type="ECO:0000256" key="2">
    <source>
        <dbReference type="PROSITE-ProRule" id="PRU00169"/>
    </source>
</evidence>
<dbReference type="RefSeq" id="WP_145419862.1">
    <property type="nucleotide sequence ID" value="NZ_CP036526.1"/>
</dbReference>
<accession>A0A517NYE7</accession>
<dbReference type="SMART" id="SM00448">
    <property type="entry name" value="REC"/>
    <property type="match status" value="1"/>
</dbReference>
<keyword evidence="1 2" id="KW-0597">Phosphoprotein</keyword>
<sequence>MVITKTLSPLDHSQTKTNESAETRKPQLLCIDDDPDIAQALEMALSNLEIDLTCAFSGQQGIWNALTNKPDLILTDWLMPNGSGEDLVTTLKRNKNTVDIPIVVLSCLGGGRQEQRLFSMGVDGFVQKPISYATLISEIGRHITLPQIGFASTQPDGNDDE</sequence>
<dbReference type="InterPro" id="IPR011006">
    <property type="entry name" value="CheY-like_superfamily"/>
</dbReference>
<reference evidence="5 6" key="1">
    <citation type="submission" date="2019-02" db="EMBL/GenBank/DDBJ databases">
        <title>Deep-cultivation of Planctomycetes and their phenomic and genomic characterization uncovers novel biology.</title>
        <authorList>
            <person name="Wiegand S."/>
            <person name="Jogler M."/>
            <person name="Boedeker C."/>
            <person name="Pinto D."/>
            <person name="Vollmers J."/>
            <person name="Rivas-Marin E."/>
            <person name="Kohn T."/>
            <person name="Peeters S.H."/>
            <person name="Heuer A."/>
            <person name="Rast P."/>
            <person name="Oberbeckmann S."/>
            <person name="Bunk B."/>
            <person name="Jeske O."/>
            <person name="Meyerdierks A."/>
            <person name="Storesund J.E."/>
            <person name="Kallscheuer N."/>
            <person name="Luecker S."/>
            <person name="Lage O.M."/>
            <person name="Pohl T."/>
            <person name="Merkel B.J."/>
            <person name="Hornburger P."/>
            <person name="Mueller R.-W."/>
            <person name="Bruemmer F."/>
            <person name="Labrenz M."/>
            <person name="Spormann A.M."/>
            <person name="Op den Camp H."/>
            <person name="Overmann J."/>
            <person name="Amann R."/>
            <person name="Jetten M.S.M."/>
            <person name="Mascher T."/>
            <person name="Medema M.H."/>
            <person name="Devos D.P."/>
            <person name="Kaster A.-K."/>
            <person name="Ovreas L."/>
            <person name="Rohde M."/>
            <person name="Galperin M.Y."/>
            <person name="Jogler C."/>
        </authorList>
    </citation>
    <scope>NUCLEOTIDE SEQUENCE [LARGE SCALE GENOMIC DNA]</scope>
    <source>
        <strain evidence="5 6">K23_9</strain>
    </source>
</reference>
<gene>
    <name evidence="5" type="primary">phoB_3</name>
    <name evidence="5" type="ORF">K239x_41470</name>
</gene>